<accession>A0A835Q5E9</accession>
<evidence type="ECO:0000313" key="2">
    <source>
        <dbReference type="EMBL" id="KAG0463232.1"/>
    </source>
</evidence>
<dbReference type="Proteomes" id="UP000639772">
    <property type="component" value="Chromosome 11"/>
</dbReference>
<dbReference type="AlphaFoldDB" id="A0A835Q5E9"/>
<evidence type="ECO:0000313" key="3">
    <source>
        <dbReference type="Proteomes" id="UP000639772"/>
    </source>
</evidence>
<gene>
    <name evidence="2" type="ORF">HPP92_021708</name>
</gene>
<evidence type="ECO:0000256" key="1">
    <source>
        <dbReference type="SAM" id="MobiDB-lite"/>
    </source>
</evidence>
<comment type="caution">
    <text evidence="2">The sequence shown here is derived from an EMBL/GenBank/DDBJ whole genome shotgun (WGS) entry which is preliminary data.</text>
</comment>
<feature type="compositionally biased region" description="Basic and acidic residues" evidence="1">
    <location>
        <begin position="15"/>
        <end position="26"/>
    </location>
</feature>
<organism evidence="2 3">
    <name type="scientific">Vanilla planifolia</name>
    <name type="common">Vanilla</name>
    <dbReference type="NCBI Taxonomy" id="51239"/>
    <lineage>
        <taxon>Eukaryota</taxon>
        <taxon>Viridiplantae</taxon>
        <taxon>Streptophyta</taxon>
        <taxon>Embryophyta</taxon>
        <taxon>Tracheophyta</taxon>
        <taxon>Spermatophyta</taxon>
        <taxon>Magnoliopsida</taxon>
        <taxon>Liliopsida</taxon>
        <taxon>Asparagales</taxon>
        <taxon>Orchidaceae</taxon>
        <taxon>Vanilloideae</taxon>
        <taxon>Vanilleae</taxon>
        <taxon>Vanilla</taxon>
    </lineage>
</organism>
<feature type="region of interest" description="Disordered" evidence="1">
    <location>
        <begin position="1"/>
        <end position="30"/>
    </location>
</feature>
<reference evidence="2 3" key="1">
    <citation type="journal article" date="2020" name="Nat. Food">
        <title>A phased Vanilla planifolia genome enables genetic improvement of flavour and production.</title>
        <authorList>
            <person name="Hasing T."/>
            <person name="Tang H."/>
            <person name="Brym M."/>
            <person name="Khazi F."/>
            <person name="Huang T."/>
            <person name="Chambers A.H."/>
        </authorList>
    </citation>
    <scope>NUCLEOTIDE SEQUENCE [LARGE SCALE GENOMIC DNA]</scope>
    <source>
        <tissue evidence="2">Leaf</tissue>
    </source>
</reference>
<feature type="compositionally biased region" description="Polar residues" evidence="1">
    <location>
        <begin position="1"/>
        <end position="11"/>
    </location>
</feature>
<sequence>MKTNVTFTSMGSKAAQDRERERRDQKATLSEISKRMKKTYLNSESLACELEKLQDIKIFQQGTIH</sequence>
<proteinExistence type="predicted"/>
<dbReference type="EMBL" id="JADCNM010000011">
    <property type="protein sequence ID" value="KAG0463232.1"/>
    <property type="molecule type" value="Genomic_DNA"/>
</dbReference>
<name>A0A835Q5E9_VANPL</name>
<protein>
    <submittedName>
        <fullName evidence="2">Uncharacterized protein</fullName>
    </submittedName>
</protein>